<dbReference type="OrthoDB" id="9812531at2"/>
<feature type="transmembrane region" description="Helical" evidence="11">
    <location>
        <begin position="267"/>
        <end position="288"/>
    </location>
</feature>
<comment type="similarity">
    <text evidence="2 10">Belongs to the ABC-4 integral membrane protein family. FtsX subfamily.</text>
</comment>
<evidence type="ECO:0000256" key="4">
    <source>
        <dbReference type="ARBA" id="ARBA00022475"/>
    </source>
</evidence>
<evidence type="ECO:0000256" key="6">
    <source>
        <dbReference type="ARBA" id="ARBA00022692"/>
    </source>
</evidence>
<feature type="transmembrane region" description="Helical" evidence="11">
    <location>
        <begin position="21"/>
        <end position="46"/>
    </location>
</feature>
<feature type="transmembrane region" description="Helical" evidence="11">
    <location>
        <begin position="172"/>
        <end position="192"/>
    </location>
</feature>
<dbReference type="Pfam" id="PF02687">
    <property type="entry name" value="FtsX"/>
    <property type="match status" value="1"/>
</dbReference>
<name>A0A8J3AL82_9BACI</name>
<evidence type="ECO:0000256" key="5">
    <source>
        <dbReference type="ARBA" id="ARBA00022618"/>
    </source>
</evidence>
<keyword evidence="9 10" id="KW-0131">Cell cycle</keyword>
<accession>A0A8J3AL82</accession>
<feature type="transmembrane region" description="Helical" evidence="11">
    <location>
        <begin position="225"/>
        <end position="247"/>
    </location>
</feature>
<keyword evidence="8 10" id="KW-0472">Membrane</keyword>
<evidence type="ECO:0000256" key="2">
    <source>
        <dbReference type="ARBA" id="ARBA00007379"/>
    </source>
</evidence>
<evidence type="ECO:0000256" key="8">
    <source>
        <dbReference type="ARBA" id="ARBA00023136"/>
    </source>
</evidence>
<dbReference type="AlphaFoldDB" id="A0A8J3AL82"/>
<evidence type="ECO:0000313" key="14">
    <source>
        <dbReference type="EMBL" id="GGI16483.1"/>
    </source>
</evidence>
<evidence type="ECO:0000256" key="7">
    <source>
        <dbReference type="ARBA" id="ARBA00022989"/>
    </source>
</evidence>
<evidence type="ECO:0000259" key="12">
    <source>
        <dbReference type="Pfam" id="PF02687"/>
    </source>
</evidence>
<keyword evidence="15" id="KW-1185">Reference proteome</keyword>
<keyword evidence="7 11" id="KW-1133">Transmembrane helix</keyword>
<dbReference type="InterPro" id="IPR040690">
    <property type="entry name" value="FtsX_ECD"/>
</dbReference>
<evidence type="ECO:0000256" key="3">
    <source>
        <dbReference type="ARBA" id="ARBA00021907"/>
    </source>
</evidence>
<comment type="caution">
    <text evidence="14">The sequence shown here is derived from an EMBL/GenBank/DDBJ whole genome shotgun (WGS) entry which is preliminary data.</text>
</comment>
<evidence type="ECO:0000259" key="13">
    <source>
        <dbReference type="Pfam" id="PF18075"/>
    </source>
</evidence>
<evidence type="ECO:0000313" key="15">
    <source>
        <dbReference type="Proteomes" id="UP000626244"/>
    </source>
</evidence>
<evidence type="ECO:0000256" key="1">
    <source>
        <dbReference type="ARBA" id="ARBA00004651"/>
    </source>
</evidence>
<feature type="domain" description="FtsX extracellular" evidence="13">
    <location>
        <begin position="59"/>
        <end position="152"/>
    </location>
</feature>
<dbReference type="GO" id="GO:0005886">
    <property type="term" value="C:plasma membrane"/>
    <property type="evidence" value="ECO:0007669"/>
    <property type="project" value="UniProtKB-SubCell"/>
</dbReference>
<feature type="domain" description="ABC3 transporter permease C-terminal" evidence="12">
    <location>
        <begin position="175"/>
        <end position="293"/>
    </location>
</feature>
<organism evidence="14 15">
    <name type="scientific">Gottfriedia solisilvae</name>
    <dbReference type="NCBI Taxonomy" id="1516104"/>
    <lineage>
        <taxon>Bacteria</taxon>
        <taxon>Bacillati</taxon>
        <taxon>Bacillota</taxon>
        <taxon>Bacilli</taxon>
        <taxon>Bacillales</taxon>
        <taxon>Bacillaceae</taxon>
        <taxon>Gottfriedia</taxon>
    </lineage>
</organism>
<dbReference type="Gene3D" id="3.30.70.3040">
    <property type="match status" value="1"/>
</dbReference>
<keyword evidence="4 10" id="KW-1003">Cell membrane</keyword>
<reference evidence="15" key="1">
    <citation type="journal article" date="2019" name="Int. J. Syst. Evol. Microbiol.">
        <title>The Global Catalogue of Microorganisms (GCM) 10K type strain sequencing project: providing services to taxonomists for standard genome sequencing and annotation.</title>
        <authorList>
            <consortium name="The Broad Institute Genomics Platform"/>
            <consortium name="The Broad Institute Genome Sequencing Center for Infectious Disease"/>
            <person name="Wu L."/>
            <person name="Ma J."/>
        </authorList>
    </citation>
    <scope>NUCLEOTIDE SEQUENCE [LARGE SCALE GENOMIC DNA]</scope>
    <source>
        <strain evidence="15">CGMCC 1.14993</strain>
    </source>
</reference>
<evidence type="ECO:0000256" key="9">
    <source>
        <dbReference type="ARBA" id="ARBA00023306"/>
    </source>
</evidence>
<gene>
    <name evidence="14" type="primary">ftsX</name>
    <name evidence="14" type="ORF">GCM10007380_33190</name>
</gene>
<protein>
    <recommendedName>
        <fullName evidence="3 10">Cell division protein FtsX</fullName>
    </recommendedName>
</protein>
<dbReference type="NCBIfam" id="NF038347">
    <property type="entry name" value="FtsX_Gpos"/>
    <property type="match status" value="1"/>
</dbReference>
<dbReference type="RefSeq" id="WP_088001093.1">
    <property type="nucleotide sequence ID" value="NZ_BMHB01000002.1"/>
</dbReference>
<comment type="subcellular location">
    <subcellularLocation>
        <location evidence="1">Cell membrane</location>
        <topology evidence="1">Multi-pass membrane protein</topology>
    </subcellularLocation>
</comment>
<sequence>MKARTARRHVREGLRNLRRNGWMTFASVSAVAVTLMLVGVFLTVILNVNHIGTTLEKDVEIRVLVDLTATKEQQRALKDEIKKIDHVTTVKFSSKDQELDNLIKSMGQDGQAFELFEQENPLNDTYIVKTDSPDKIAPVAKKIEGLHYIDEVIYGKKQVQKLFNAVSVGRNIGLVLIVGLLFTAMFLISNTIKITIMARRREIEIMRLVGATNNFIRWPFLLEGLLLGVMGAILPIALILTGYNVVYNMLMPKLAGTMFTLLPFSPFVYQIAAILIGIGAVIGMWGSVMSIRKFLRK</sequence>
<dbReference type="Pfam" id="PF18075">
    <property type="entry name" value="FtsX_ECD"/>
    <property type="match status" value="1"/>
</dbReference>
<dbReference type="EMBL" id="BMHB01000002">
    <property type="protein sequence ID" value="GGI16483.1"/>
    <property type="molecule type" value="Genomic_DNA"/>
</dbReference>
<dbReference type="InterPro" id="IPR058204">
    <property type="entry name" value="FtsX_firmicutes-type"/>
</dbReference>
<dbReference type="InterPro" id="IPR003838">
    <property type="entry name" value="ABC3_permease_C"/>
</dbReference>
<dbReference type="PANTHER" id="PTHR47755">
    <property type="entry name" value="CELL DIVISION PROTEIN FTSX"/>
    <property type="match status" value="1"/>
</dbReference>
<keyword evidence="5 10" id="KW-0132">Cell division</keyword>
<dbReference type="Proteomes" id="UP000626244">
    <property type="component" value="Unassembled WGS sequence"/>
</dbReference>
<comment type="function">
    <text evidence="10">Part of the ABC transporter FtsEX involved in asymmetric cellular division facilitating the initiation of sporulation.</text>
</comment>
<evidence type="ECO:0000256" key="10">
    <source>
        <dbReference type="PIRNR" id="PIRNR003097"/>
    </source>
</evidence>
<evidence type="ECO:0000256" key="11">
    <source>
        <dbReference type="SAM" id="Phobius"/>
    </source>
</evidence>
<dbReference type="GO" id="GO:0051301">
    <property type="term" value="P:cell division"/>
    <property type="evidence" value="ECO:0007669"/>
    <property type="project" value="UniProtKB-KW"/>
</dbReference>
<dbReference type="InterPro" id="IPR004513">
    <property type="entry name" value="FtsX"/>
</dbReference>
<dbReference type="PIRSF" id="PIRSF003097">
    <property type="entry name" value="FtsX"/>
    <property type="match status" value="1"/>
</dbReference>
<dbReference type="PANTHER" id="PTHR47755:SF1">
    <property type="entry name" value="CELL DIVISION PROTEIN FTSX"/>
    <property type="match status" value="1"/>
</dbReference>
<proteinExistence type="inferred from homology"/>
<keyword evidence="6 11" id="KW-0812">Transmembrane</keyword>